<dbReference type="AlphaFoldDB" id="A0A0G1EN12"/>
<protein>
    <submittedName>
        <fullName evidence="1">Uncharacterized protein</fullName>
    </submittedName>
</protein>
<reference evidence="1 2" key="1">
    <citation type="journal article" date="2015" name="Nature">
        <title>rRNA introns, odd ribosomes, and small enigmatic genomes across a large radiation of phyla.</title>
        <authorList>
            <person name="Brown C.T."/>
            <person name="Hug L.A."/>
            <person name="Thomas B.C."/>
            <person name="Sharon I."/>
            <person name="Castelle C.J."/>
            <person name="Singh A."/>
            <person name="Wilkins M.J."/>
            <person name="Williams K.H."/>
            <person name="Banfield J.F."/>
        </authorList>
    </citation>
    <scope>NUCLEOTIDE SEQUENCE [LARGE SCALE GENOMIC DNA]</scope>
</reference>
<name>A0A0G1EN12_UNCKA</name>
<evidence type="ECO:0000313" key="1">
    <source>
        <dbReference type="EMBL" id="KKT11370.1"/>
    </source>
</evidence>
<proteinExistence type="predicted"/>
<accession>A0A0G1EN12</accession>
<evidence type="ECO:0000313" key="2">
    <source>
        <dbReference type="Proteomes" id="UP000033910"/>
    </source>
</evidence>
<comment type="caution">
    <text evidence="1">The sequence shown here is derived from an EMBL/GenBank/DDBJ whole genome shotgun (WGS) entry which is preliminary data.</text>
</comment>
<gene>
    <name evidence="1" type="ORF">UV89_C0015G0005</name>
</gene>
<sequence>MSDLQPIVRCVIGVPSSEKKCEDNTKHLVKIAVTLSSPVLTKEMLFYIQATKNESKWELHSATIDKIKGQIKEEGFDPDSFNLELFKCRVRNFLN</sequence>
<dbReference type="Proteomes" id="UP000033910">
    <property type="component" value="Unassembled WGS sequence"/>
</dbReference>
<organism evidence="1 2">
    <name type="scientific">candidate division WWE3 bacterium GW2011_GWB2_43_22</name>
    <dbReference type="NCBI Taxonomy" id="1619118"/>
    <lineage>
        <taxon>Bacteria</taxon>
        <taxon>Katanobacteria</taxon>
    </lineage>
</organism>
<dbReference type="EMBL" id="LCGF01000015">
    <property type="protein sequence ID" value="KKT11370.1"/>
    <property type="molecule type" value="Genomic_DNA"/>
</dbReference>